<dbReference type="AlphaFoldDB" id="A0A2K8SL38"/>
<gene>
    <name evidence="1" type="ORF">COO91_01443</name>
</gene>
<keyword evidence="2" id="KW-1185">Reference proteome</keyword>
<protein>
    <submittedName>
        <fullName evidence="1">Uncharacterized protein</fullName>
    </submittedName>
</protein>
<dbReference type="KEGG" id="nfl:COO91_01443"/>
<dbReference type="EMBL" id="CP024785">
    <property type="protein sequence ID" value="AUB35555.1"/>
    <property type="molecule type" value="Genomic_DNA"/>
</dbReference>
<name>A0A2K8SL38_9NOSO</name>
<reference evidence="1 2" key="1">
    <citation type="submission" date="2017-11" db="EMBL/GenBank/DDBJ databases">
        <title>Complete genome of a free-living desiccation-tolerant cyanobacterium and its photosynthetic adaptation to extreme terrestrial habitat.</title>
        <authorList>
            <person name="Shang J."/>
        </authorList>
    </citation>
    <scope>NUCLEOTIDE SEQUENCE [LARGE SCALE GENOMIC DNA]</scope>
    <source>
        <strain evidence="1 2">CCNUN1</strain>
    </source>
</reference>
<organism evidence="1 2">
    <name type="scientific">Nostoc flagelliforme CCNUN1</name>
    <dbReference type="NCBI Taxonomy" id="2038116"/>
    <lineage>
        <taxon>Bacteria</taxon>
        <taxon>Bacillati</taxon>
        <taxon>Cyanobacteriota</taxon>
        <taxon>Cyanophyceae</taxon>
        <taxon>Nostocales</taxon>
        <taxon>Nostocaceae</taxon>
        <taxon>Nostoc</taxon>
    </lineage>
</organism>
<evidence type="ECO:0000313" key="2">
    <source>
        <dbReference type="Proteomes" id="UP000232003"/>
    </source>
</evidence>
<accession>A0A2K8SL38</accession>
<dbReference type="Proteomes" id="UP000232003">
    <property type="component" value="Chromosome"/>
</dbReference>
<proteinExistence type="predicted"/>
<sequence length="43" mass="5085">MIEEKFSYREYIRRMQPVGIQNCLLLISKPKSFLKVLPSGHFS</sequence>
<evidence type="ECO:0000313" key="1">
    <source>
        <dbReference type="EMBL" id="AUB35555.1"/>
    </source>
</evidence>